<comment type="caution">
    <text evidence="1">The sequence shown here is derived from an EMBL/GenBank/DDBJ whole genome shotgun (WGS) entry which is preliminary data.</text>
</comment>
<dbReference type="AlphaFoldDB" id="A0A3M7T1G5"/>
<organism evidence="1 2">
    <name type="scientific">Brachionus plicatilis</name>
    <name type="common">Marine rotifer</name>
    <name type="synonym">Brachionus muelleri</name>
    <dbReference type="NCBI Taxonomy" id="10195"/>
    <lineage>
        <taxon>Eukaryota</taxon>
        <taxon>Metazoa</taxon>
        <taxon>Spiralia</taxon>
        <taxon>Gnathifera</taxon>
        <taxon>Rotifera</taxon>
        <taxon>Eurotatoria</taxon>
        <taxon>Monogononta</taxon>
        <taxon>Pseudotrocha</taxon>
        <taxon>Ploima</taxon>
        <taxon>Brachionidae</taxon>
        <taxon>Brachionus</taxon>
    </lineage>
</organism>
<name>A0A3M7T1G5_BRAPC</name>
<proteinExistence type="predicted"/>
<accession>A0A3M7T1G5</accession>
<protein>
    <submittedName>
        <fullName evidence="1">Uncharacterized protein</fullName>
    </submittedName>
</protein>
<dbReference type="Proteomes" id="UP000276133">
    <property type="component" value="Unassembled WGS sequence"/>
</dbReference>
<keyword evidence="2" id="KW-1185">Reference proteome</keyword>
<sequence>MSLNLSGDRKFFLQHFLDNCLLSFLHSNNIEEIISNMLFILWTNLTLEDSRAFRLFLKIIDFSGLND</sequence>
<reference evidence="1 2" key="1">
    <citation type="journal article" date="2018" name="Sci. Rep.">
        <title>Genomic signatures of local adaptation to the degree of environmental predictability in rotifers.</title>
        <authorList>
            <person name="Franch-Gras L."/>
            <person name="Hahn C."/>
            <person name="Garcia-Roger E.M."/>
            <person name="Carmona M.J."/>
            <person name="Serra M."/>
            <person name="Gomez A."/>
        </authorList>
    </citation>
    <scope>NUCLEOTIDE SEQUENCE [LARGE SCALE GENOMIC DNA]</scope>
    <source>
        <strain evidence="1">HYR1</strain>
    </source>
</reference>
<gene>
    <name evidence="1" type="ORF">BpHYR1_020993</name>
</gene>
<evidence type="ECO:0000313" key="1">
    <source>
        <dbReference type="EMBL" id="RNA41883.1"/>
    </source>
</evidence>
<evidence type="ECO:0000313" key="2">
    <source>
        <dbReference type="Proteomes" id="UP000276133"/>
    </source>
</evidence>
<dbReference type="EMBL" id="REGN01000440">
    <property type="protein sequence ID" value="RNA41883.1"/>
    <property type="molecule type" value="Genomic_DNA"/>
</dbReference>